<sequence>MTPSLALDRSDPPRYLLATVVVRIAVAGVVEFAFADDRAVDAVVTGTFGGLAVGVATLPLERSGGN</sequence>
<dbReference type="AlphaFoldDB" id="A0ABD5QZ64"/>
<comment type="caution">
    <text evidence="2">The sequence shown here is derived from an EMBL/GenBank/DDBJ whole genome shotgun (WGS) entry which is preliminary data.</text>
</comment>
<organism evidence="2 3">
    <name type="scientific">Halorubrum rubrum</name>
    <dbReference type="NCBI Taxonomy" id="1126240"/>
    <lineage>
        <taxon>Archaea</taxon>
        <taxon>Methanobacteriati</taxon>
        <taxon>Methanobacteriota</taxon>
        <taxon>Stenosarchaea group</taxon>
        <taxon>Halobacteria</taxon>
        <taxon>Halobacteriales</taxon>
        <taxon>Haloferacaceae</taxon>
        <taxon>Halorubrum</taxon>
    </lineage>
</organism>
<dbReference type="EMBL" id="JBHSKY010000004">
    <property type="protein sequence ID" value="MFC5277927.1"/>
    <property type="molecule type" value="Genomic_DNA"/>
</dbReference>
<feature type="transmembrane region" description="Helical" evidence="1">
    <location>
        <begin position="42"/>
        <end position="60"/>
    </location>
</feature>
<keyword evidence="3" id="KW-1185">Reference proteome</keyword>
<keyword evidence="1" id="KW-1133">Transmembrane helix</keyword>
<dbReference type="Proteomes" id="UP001596118">
    <property type="component" value="Unassembled WGS sequence"/>
</dbReference>
<protein>
    <submittedName>
        <fullName evidence="2">Uncharacterized protein</fullName>
    </submittedName>
</protein>
<evidence type="ECO:0000313" key="2">
    <source>
        <dbReference type="EMBL" id="MFC5277927.1"/>
    </source>
</evidence>
<name>A0ABD5QZ64_9EURY</name>
<feature type="transmembrane region" description="Helical" evidence="1">
    <location>
        <begin position="15"/>
        <end position="35"/>
    </location>
</feature>
<reference evidence="2 3" key="1">
    <citation type="journal article" date="2019" name="Int. J. Syst. Evol. Microbiol.">
        <title>The Global Catalogue of Microorganisms (GCM) 10K type strain sequencing project: providing services to taxonomists for standard genome sequencing and annotation.</title>
        <authorList>
            <consortium name="The Broad Institute Genomics Platform"/>
            <consortium name="The Broad Institute Genome Sequencing Center for Infectious Disease"/>
            <person name="Wu L."/>
            <person name="Ma J."/>
        </authorList>
    </citation>
    <scope>NUCLEOTIDE SEQUENCE [LARGE SCALE GENOMIC DNA]</scope>
    <source>
        <strain evidence="2 3">CGMCC 1.12124</strain>
    </source>
</reference>
<gene>
    <name evidence="2" type="ORF">ACFPM1_03975</name>
</gene>
<evidence type="ECO:0000313" key="3">
    <source>
        <dbReference type="Proteomes" id="UP001596118"/>
    </source>
</evidence>
<accession>A0ABD5QZ64</accession>
<evidence type="ECO:0000256" key="1">
    <source>
        <dbReference type="SAM" id="Phobius"/>
    </source>
</evidence>
<keyword evidence="1" id="KW-0472">Membrane</keyword>
<proteinExistence type="predicted"/>
<keyword evidence="1" id="KW-0812">Transmembrane</keyword>
<dbReference type="RefSeq" id="WP_256412725.1">
    <property type="nucleotide sequence ID" value="NZ_JANHDM010000012.1"/>
</dbReference>